<keyword evidence="5" id="KW-0456">Lyase</keyword>
<name>K0S161_THAOC</name>
<keyword evidence="2" id="KW-0479">Metal-binding</keyword>
<dbReference type="SUPFAM" id="SSF53639">
    <property type="entry name" value="AraD/HMP-PK domain-like"/>
    <property type="match status" value="1"/>
</dbReference>
<evidence type="ECO:0000256" key="5">
    <source>
        <dbReference type="ARBA" id="ARBA00023239"/>
    </source>
</evidence>
<dbReference type="OrthoDB" id="39028at2759"/>
<keyword evidence="9" id="KW-1185">Reference proteome</keyword>
<keyword evidence="3" id="KW-0862">Zinc</keyword>
<keyword evidence="4" id="KW-0486">Methionine biosynthesis</keyword>
<dbReference type="Gene3D" id="3.40.225.10">
    <property type="entry name" value="Class II aldolase/adducin N-terminal domain"/>
    <property type="match status" value="1"/>
</dbReference>
<evidence type="ECO:0000256" key="6">
    <source>
        <dbReference type="SAM" id="MobiDB-lite"/>
    </source>
</evidence>
<dbReference type="InterPro" id="IPR001303">
    <property type="entry name" value="Aldolase_II/adducin_N"/>
</dbReference>
<dbReference type="FunFam" id="3.40.225.10:FF:000003">
    <property type="entry name" value="Methylthioribulose-1-phosphate dehydratase"/>
    <property type="match status" value="1"/>
</dbReference>
<dbReference type="PANTHER" id="PTHR10640">
    <property type="entry name" value="METHYLTHIORIBULOSE-1-PHOSPHATE DEHYDRATASE"/>
    <property type="match status" value="1"/>
</dbReference>
<feature type="region of interest" description="Disordered" evidence="6">
    <location>
        <begin position="1"/>
        <end position="73"/>
    </location>
</feature>
<sequence length="364" mass="39289">MADSEGGQKKRVSIAAPPAGGGGGGRASKAPPRRSMGPRQMSLKPFTPDFRGDSDEDDIVGAAGSVQPPPTVDQLPQLVEQDRGGTHRDLGGGAVGESAGGESLVKAGDLAEEGRTVRALVAQLCEYFFKAGWATGTGGGASVRVGGPSEGRPWRVFVAPSGLQKEDIVGDDIFEMDMEQNITVPSKTPNLRLSACTPLWFVVYRLRPKARCVIHTHSINALMATLLDATESSPALRVTHLEMLKGVGNHAYDDVLEIPIIDNRPTEDLLADQLEEALKNYPKSNAVLVRRHGLYVWGDSWEQAKAQCESFDYLFECAVKMKSMGLDSALRPVTVNYHAESRGKNRTIDMIMNGAEEEKKEECG</sequence>
<dbReference type="InterPro" id="IPR017714">
    <property type="entry name" value="MethylthioRu-1-P_deHdtase_MtnB"/>
</dbReference>
<dbReference type="NCBIfam" id="TIGR03328">
    <property type="entry name" value="salvage_mtnB"/>
    <property type="match status" value="1"/>
</dbReference>
<dbReference type="InterPro" id="IPR036409">
    <property type="entry name" value="Aldolase_II/adducin_N_sf"/>
</dbReference>
<evidence type="ECO:0000256" key="4">
    <source>
        <dbReference type="ARBA" id="ARBA00023167"/>
    </source>
</evidence>
<evidence type="ECO:0000256" key="1">
    <source>
        <dbReference type="ARBA" id="ARBA00022605"/>
    </source>
</evidence>
<dbReference type="EMBL" id="AGNL01025073">
    <property type="protein sequence ID" value="EJK58494.1"/>
    <property type="molecule type" value="Genomic_DNA"/>
</dbReference>
<evidence type="ECO:0000313" key="8">
    <source>
        <dbReference type="EMBL" id="EJK58494.1"/>
    </source>
</evidence>
<feature type="non-terminal residue" evidence="8">
    <location>
        <position position="364"/>
    </location>
</feature>
<dbReference type="AlphaFoldDB" id="K0S161"/>
<evidence type="ECO:0000256" key="2">
    <source>
        <dbReference type="ARBA" id="ARBA00022723"/>
    </source>
</evidence>
<evidence type="ECO:0000256" key="3">
    <source>
        <dbReference type="ARBA" id="ARBA00022833"/>
    </source>
</evidence>
<dbReference type="PANTHER" id="PTHR10640:SF7">
    <property type="entry name" value="METHYLTHIORIBULOSE-1-PHOSPHATE DEHYDRATASE"/>
    <property type="match status" value="1"/>
</dbReference>
<reference evidence="8 9" key="1">
    <citation type="journal article" date="2012" name="Genome Biol.">
        <title>Genome and low-iron response of an oceanic diatom adapted to chronic iron limitation.</title>
        <authorList>
            <person name="Lommer M."/>
            <person name="Specht M."/>
            <person name="Roy A.S."/>
            <person name="Kraemer L."/>
            <person name="Andreson R."/>
            <person name="Gutowska M.A."/>
            <person name="Wolf J."/>
            <person name="Bergner S.V."/>
            <person name="Schilhabel M.B."/>
            <person name="Klostermeier U.C."/>
            <person name="Beiko R.G."/>
            <person name="Rosenstiel P."/>
            <person name="Hippler M."/>
            <person name="Laroche J."/>
        </authorList>
    </citation>
    <scope>NUCLEOTIDE SEQUENCE [LARGE SCALE GENOMIC DNA]</scope>
    <source>
        <strain evidence="8 9">CCMP1005</strain>
    </source>
</reference>
<comment type="caution">
    <text evidence="8">The sequence shown here is derived from an EMBL/GenBank/DDBJ whole genome shotgun (WGS) entry which is preliminary data.</text>
</comment>
<dbReference type="GO" id="GO:0019509">
    <property type="term" value="P:L-methionine salvage from methylthioadenosine"/>
    <property type="evidence" value="ECO:0007669"/>
    <property type="project" value="InterPro"/>
</dbReference>
<organism evidence="8 9">
    <name type="scientific">Thalassiosira oceanica</name>
    <name type="common">Marine diatom</name>
    <dbReference type="NCBI Taxonomy" id="159749"/>
    <lineage>
        <taxon>Eukaryota</taxon>
        <taxon>Sar</taxon>
        <taxon>Stramenopiles</taxon>
        <taxon>Ochrophyta</taxon>
        <taxon>Bacillariophyta</taxon>
        <taxon>Coscinodiscophyceae</taxon>
        <taxon>Thalassiosirophycidae</taxon>
        <taxon>Thalassiosirales</taxon>
        <taxon>Thalassiosiraceae</taxon>
        <taxon>Thalassiosira</taxon>
    </lineage>
</organism>
<gene>
    <name evidence="8" type="ORF">THAOC_21376</name>
</gene>
<protein>
    <recommendedName>
        <fullName evidence="7">Class II aldolase/adducin N-terminal domain-containing protein</fullName>
    </recommendedName>
</protein>
<evidence type="ECO:0000259" key="7">
    <source>
        <dbReference type="SMART" id="SM01007"/>
    </source>
</evidence>
<dbReference type="Pfam" id="PF00596">
    <property type="entry name" value="Aldolase_II"/>
    <property type="match status" value="1"/>
</dbReference>
<proteinExistence type="predicted"/>
<keyword evidence="1" id="KW-0028">Amino-acid biosynthesis</keyword>
<dbReference type="eggNOG" id="KOG2631">
    <property type="taxonomic scope" value="Eukaryota"/>
</dbReference>
<accession>K0S161</accession>
<dbReference type="GO" id="GO:0046570">
    <property type="term" value="F:methylthioribulose 1-phosphate dehydratase activity"/>
    <property type="evidence" value="ECO:0007669"/>
    <property type="project" value="TreeGrafter"/>
</dbReference>
<evidence type="ECO:0000313" key="9">
    <source>
        <dbReference type="Proteomes" id="UP000266841"/>
    </source>
</evidence>
<dbReference type="Proteomes" id="UP000266841">
    <property type="component" value="Unassembled WGS sequence"/>
</dbReference>
<dbReference type="GO" id="GO:0046872">
    <property type="term" value="F:metal ion binding"/>
    <property type="evidence" value="ECO:0007669"/>
    <property type="project" value="UniProtKB-KW"/>
</dbReference>
<dbReference type="GO" id="GO:0005737">
    <property type="term" value="C:cytoplasm"/>
    <property type="evidence" value="ECO:0007669"/>
    <property type="project" value="InterPro"/>
</dbReference>
<dbReference type="SMART" id="SM01007">
    <property type="entry name" value="Aldolase_II"/>
    <property type="match status" value="1"/>
</dbReference>
<feature type="domain" description="Class II aldolase/adducin N-terminal" evidence="7">
    <location>
        <begin position="119"/>
        <end position="319"/>
    </location>
</feature>